<dbReference type="GO" id="GO:0030544">
    <property type="term" value="F:Hsp70 protein binding"/>
    <property type="evidence" value="ECO:0007669"/>
    <property type="project" value="TreeGrafter"/>
</dbReference>
<feature type="compositionally biased region" description="Low complexity" evidence="1">
    <location>
        <begin position="393"/>
        <end position="432"/>
    </location>
</feature>
<dbReference type="SMART" id="SM00271">
    <property type="entry name" value="DnaJ"/>
    <property type="match status" value="1"/>
</dbReference>
<dbReference type="PROSITE" id="PS00636">
    <property type="entry name" value="DNAJ_1"/>
    <property type="match status" value="1"/>
</dbReference>
<proteinExistence type="predicted"/>
<feature type="region of interest" description="Disordered" evidence="1">
    <location>
        <begin position="139"/>
        <end position="264"/>
    </location>
</feature>
<protein>
    <recommendedName>
        <fullName evidence="2">J domain-containing protein</fullName>
    </recommendedName>
</protein>
<feature type="compositionally biased region" description="Low complexity" evidence="1">
    <location>
        <begin position="251"/>
        <end position="264"/>
    </location>
</feature>
<feature type="compositionally biased region" description="Low complexity" evidence="1">
    <location>
        <begin position="349"/>
        <end position="369"/>
    </location>
</feature>
<name>A0AAD3HM11_9CHLO</name>
<sequence>MRRHTPLEMRSVPIGIAGSRCLMTARCPPTALQRTRHTVRVTASSVAMPAIQANAGRTHYQVLGVQPAASPDEIRVAFRRLAKTLHPDRNKAPSAIQEFQVVKQAYDVLADVAARADYDRAMKIQDMAAAVAAAGRRASTVKQRRSASKPFSGATPTTAARRAPSTHHRVHRVSGDDFHAFTQARTATPSPPRPSHFSSSSSNHHYRPASTASASGSSRAYRSVFDGPLRPPPPQQPHQQQQQRSPPPSEPLRQPTAAAEAATTVTGAGSIATAPQPGFDVRLTSSAAAAGLSSVSSNSNGARKGNHASSSSRSAPQAGTADEAERHSVGNASTSANASSPHHFGVGSGSVPPSAAASKPSSISSTHSSRCIFNGRSISPNLDAPSPSPAPNAAPMSALWTTAAAASEPAPASAAEQATSAAGSQQSRTTASVIVQLGRPDVVVTPVPPP</sequence>
<dbReference type="PANTHER" id="PTHR43908">
    <property type="entry name" value="AT29763P-RELATED"/>
    <property type="match status" value="1"/>
</dbReference>
<dbReference type="InterPro" id="IPR018253">
    <property type="entry name" value="DnaJ_domain_CS"/>
</dbReference>
<dbReference type="Gene3D" id="1.10.287.110">
    <property type="entry name" value="DnaJ domain"/>
    <property type="match status" value="1"/>
</dbReference>
<feature type="compositionally biased region" description="Low complexity" evidence="1">
    <location>
        <begin position="195"/>
        <end position="223"/>
    </location>
</feature>
<dbReference type="AlphaFoldDB" id="A0AAD3HM11"/>
<dbReference type="InterPro" id="IPR051100">
    <property type="entry name" value="DnaJ_subfamily_B/C"/>
</dbReference>
<feature type="compositionally biased region" description="Low complexity" evidence="1">
    <location>
        <begin position="154"/>
        <end position="163"/>
    </location>
</feature>
<comment type="caution">
    <text evidence="3">The sequence shown here is derived from an EMBL/GenBank/DDBJ whole genome shotgun (WGS) entry which is preliminary data.</text>
</comment>
<dbReference type="InterPro" id="IPR001623">
    <property type="entry name" value="DnaJ_domain"/>
</dbReference>
<accession>A0AAD3HM11</accession>
<feature type="compositionally biased region" description="Low complexity" evidence="1">
    <location>
        <begin position="440"/>
        <end position="450"/>
    </location>
</feature>
<gene>
    <name evidence="3" type="ORF">Agub_g6342</name>
</gene>
<dbReference type="EMBL" id="BMAR01000009">
    <property type="protein sequence ID" value="GFR45290.1"/>
    <property type="molecule type" value="Genomic_DNA"/>
</dbReference>
<evidence type="ECO:0000259" key="2">
    <source>
        <dbReference type="PROSITE" id="PS50076"/>
    </source>
</evidence>
<dbReference type="CDD" id="cd06257">
    <property type="entry name" value="DnaJ"/>
    <property type="match status" value="1"/>
</dbReference>
<keyword evidence="4" id="KW-1185">Reference proteome</keyword>
<feature type="non-terminal residue" evidence="3">
    <location>
        <position position="450"/>
    </location>
</feature>
<reference evidence="3 4" key="1">
    <citation type="journal article" date="2021" name="Sci. Rep.">
        <title>Genome sequencing of the multicellular alga Astrephomene provides insights into convergent evolution of germ-soma differentiation.</title>
        <authorList>
            <person name="Yamashita S."/>
            <person name="Yamamoto K."/>
            <person name="Matsuzaki R."/>
            <person name="Suzuki S."/>
            <person name="Yamaguchi H."/>
            <person name="Hirooka S."/>
            <person name="Minakuchi Y."/>
            <person name="Miyagishima S."/>
            <person name="Kawachi M."/>
            <person name="Toyoda A."/>
            <person name="Nozaki H."/>
        </authorList>
    </citation>
    <scope>NUCLEOTIDE SEQUENCE [LARGE SCALE GENOMIC DNA]</scope>
    <source>
        <strain evidence="3 4">NIES-4017</strain>
    </source>
</reference>
<dbReference type="PANTHER" id="PTHR43908:SF3">
    <property type="entry name" value="AT29763P-RELATED"/>
    <property type="match status" value="1"/>
</dbReference>
<dbReference type="PRINTS" id="PR00625">
    <property type="entry name" value="JDOMAIN"/>
</dbReference>
<dbReference type="Pfam" id="PF00226">
    <property type="entry name" value="DnaJ"/>
    <property type="match status" value="1"/>
</dbReference>
<dbReference type="GO" id="GO:0005789">
    <property type="term" value="C:endoplasmic reticulum membrane"/>
    <property type="evidence" value="ECO:0007669"/>
    <property type="project" value="TreeGrafter"/>
</dbReference>
<evidence type="ECO:0000313" key="3">
    <source>
        <dbReference type="EMBL" id="GFR45290.1"/>
    </source>
</evidence>
<organism evidence="3 4">
    <name type="scientific">Astrephomene gubernaculifera</name>
    <dbReference type="NCBI Taxonomy" id="47775"/>
    <lineage>
        <taxon>Eukaryota</taxon>
        <taxon>Viridiplantae</taxon>
        <taxon>Chlorophyta</taxon>
        <taxon>core chlorophytes</taxon>
        <taxon>Chlorophyceae</taxon>
        <taxon>CS clade</taxon>
        <taxon>Chlamydomonadales</taxon>
        <taxon>Astrephomenaceae</taxon>
        <taxon>Astrephomene</taxon>
    </lineage>
</organism>
<dbReference type="Proteomes" id="UP001054857">
    <property type="component" value="Unassembled WGS sequence"/>
</dbReference>
<dbReference type="InterPro" id="IPR036869">
    <property type="entry name" value="J_dom_sf"/>
</dbReference>
<feature type="domain" description="J" evidence="2">
    <location>
        <begin position="58"/>
        <end position="122"/>
    </location>
</feature>
<dbReference type="PROSITE" id="PS50076">
    <property type="entry name" value="DNAJ_2"/>
    <property type="match status" value="1"/>
</dbReference>
<feature type="compositionally biased region" description="Polar residues" evidence="1">
    <location>
        <begin position="307"/>
        <end position="317"/>
    </location>
</feature>
<feature type="compositionally biased region" description="Polar residues" evidence="1">
    <location>
        <begin position="330"/>
        <end position="340"/>
    </location>
</feature>
<evidence type="ECO:0000256" key="1">
    <source>
        <dbReference type="SAM" id="MobiDB-lite"/>
    </source>
</evidence>
<feature type="compositionally biased region" description="Low complexity" evidence="1">
    <location>
        <begin position="293"/>
        <end position="302"/>
    </location>
</feature>
<evidence type="ECO:0000313" key="4">
    <source>
        <dbReference type="Proteomes" id="UP001054857"/>
    </source>
</evidence>
<dbReference type="GO" id="GO:0071218">
    <property type="term" value="P:cellular response to misfolded protein"/>
    <property type="evidence" value="ECO:0007669"/>
    <property type="project" value="TreeGrafter"/>
</dbReference>
<feature type="region of interest" description="Disordered" evidence="1">
    <location>
        <begin position="293"/>
        <end position="450"/>
    </location>
</feature>
<dbReference type="SUPFAM" id="SSF46565">
    <property type="entry name" value="Chaperone J-domain"/>
    <property type="match status" value="1"/>
</dbReference>